<name>A0A0K0FLW7_STRVS</name>
<keyword evidence="1" id="KW-1133">Transmembrane helix</keyword>
<keyword evidence="1" id="KW-0472">Membrane</keyword>
<evidence type="ECO:0000313" key="3">
    <source>
        <dbReference type="WBParaSite" id="SVE_1000743050.1"/>
    </source>
</evidence>
<sequence length="72" mass="8539">LVKQLVDSIAYLSDVDNQYRDPSNCIFDNYLCFDLLAFLYILLSKSFFYQISYFSIESIVIIIIKFLVFNDF</sequence>
<reference evidence="3" key="2">
    <citation type="submission" date="2015-08" db="UniProtKB">
        <authorList>
            <consortium name="WormBaseParasite"/>
        </authorList>
    </citation>
    <scope>IDENTIFICATION</scope>
</reference>
<dbReference type="Proteomes" id="UP000035680">
    <property type="component" value="Unassembled WGS sequence"/>
</dbReference>
<evidence type="ECO:0000256" key="1">
    <source>
        <dbReference type="SAM" id="Phobius"/>
    </source>
</evidence>
<keyword evidence="2" id="KW-1185">Reference proteome</keyword>
<protein>
    <submittedName>
        <fullName evidence="3">Ovule protein</fullName>
    </submittedName>
</protein>
<reference evidence="2" key="1">
    <citation type="submission" date="2014-07" db="EMBL/GenBank/DDBJ databases">
        <authorList>
            <person name="Martin A.A"/>
            <person name="De Silva N."/>
        </authorList>
    </citation>
    <scope>NUCLEOTIDE SEQUENCE</scope>
</reference>
<accession>A0A0K0FLW7</accession>
<keyword evidence="1" id="KW-0812">Transmembrane</keyword>
<feature type="transmembrane region" description="Helical" evidence="1">
    <location>
        <begin position="47"/>
        <end position="68"/>
    </location>
</feature>
<dbReference type="AlphaFoldDB" id="A0A0K0FLW7"/>
<evidence type="ECO:0000313" key="2">
    <source>
        <dbReference type="Proteomes" id="UP000035680"/>
    </source>
</evidence>
<organism evidence="2 3">
    <name type="scientific">Strongyloides venezuelensis</name>
    <name type="common">Threadworm</name>
    <dbReference type="NCBI Taxonomy" id="75913"/>
    <lineage>
        <taxon>Eukaryota</taxon>
        <taxon>Metazoa</taxon>
        <taxon>Ecdysozoa</taxon>
        <taxon>Nematoda</taxon>
        <taxon>Chromadorea</taxon>
        <taxon>Rhabditida</taxon>
        <taxon>Tylenchina</taxon>
        <taxon>Panagrolaimomorpha</taxon>
        <taxon>Strongyloidoidea</taxon>
        <taxon>Strongyloididae</taxon>
        <taxon>Strongyloides</taxon>
    </lineage>
</organism>
<proteinExistence type="predicted"/>
<dbReference type="WBParaSite" id="SVE_1000743050.1">
    <property type="protein sequence ID" value="SVE_1000743050.1"/>
    <property type="gene ID" value="SVE_1000743050"/>
</dbReference>